<dbReference type="Proteomes" id="UP000651050">
    <property type="component" value="Unassembled WGS sequence"/>
</dbReference>
<dbReference type="AlphaFoldDB" id="A0A931MGF9"/>
<dbReference type="EMBL" id="JADWYS010000001">
    <property type="protein sequence ID" value="MBG9388008.1"/>
    <property type="molecule type" value="Genomic_DNA"/>
</dbReference>
<comment type="caution">
    <text evidence="1">The sequence shown here is derived from an EMBL/GenBank/DDBJ whole genome shotgun (WGS) entry which is preliminary data.</text>
</comment>
<name>A0A931MGF9_9BURK</name>
<accession>A0A931MGF9</accession>
<protein>
    <submittedName>
        <fullName evidence="1">DUF2889 domain-containing protein</fullName>
    </submittedName>
</protein>
<dbReference type="Pfam" id="PF11136">
    <property type="entry name" value="DUF2889"/>
    <property type="match status" value="1"/>
</dbReference>
<organism evidence="1 2">
    <name type="scientific">Caenimonas aquaedulcis</name>
    <dbReference type="NCBI Taxonomy" id="2793270"/>
    <lineage>
        <taxon>Bacteria</taxon>
        <taxon>Pseudomonadati</taxon>
        <taxon>Pseudomonadota</taxon>
        <taxon>Betaproteobacteria</taxon>
        <taxon>Burkholderiales</taxon>
        <taxon>Comamonadaceae</taxon>
        <taxon>Caenimonas</taxon>
    </lineage>
</organism>
<dbReference type="InterPro" id="IPR021312">
    <property type="entry name" value="DUF2889"/>
</dbReference>
<keyword evidence="2" id="KW-1185">Reference proteome</keyword>
<dbReference type="RefSeq" id="WP_196985887.1">
    <property type="nucleotide sequence ID" value="NZ_JADWYS010000001.1"/>
</dbReference>
<gene>
    <name evidence="1" type="ORF">I5803_08250</name>
</gene>
<evidence type="ECO:0000313" key="2">
    <source>
        <dbReference type="Proteomes" id="UP000651050"/>
    </source>
</evidence>
<proteinExistence type="predicted"/>
<evidence type="ECO:0000313" key="1">
    <source>
        <dbReference type="EMBL" id="MBG9388008.1"/>
    </source>
</evidence>
<sequence length="183" mass="20388">MNAPADSPRKSVHLRRVSCEGFEREDGLLEIEGLLVDTKPVPLQMPTRMLPAGEPVHQMRVTLVLDRERTILDVRAFTEHSPYPVCGEIASSYRQLVGLRIEPGFTQQVKRMFRGVHGCSHITEMLPTMASTVFQMLWSDSDFDGVDPAGSARRTSPLGGCHALKLDGEVVRTYFAHLKDASQ</sequence>
<reference evidence="1" key="1">
    <citation type="submission" date="2020-11" db="EMBL/GenBank/DDBJ databases">
        <title>Bacterial whole genome sequence for Caenimonas sp. DR4.4.</title>
        <authorList>
            <person name="Le V."/>
            <person name="Ko S.-R."/>
            <person name="Ahn C.-Y."/>
            <person name="Oh H.-M."/>
        </authorList>
    </citation>
    <scope>NUCLEOTIDE SEQUENCE</scope>
    <source>
        <strain evidence="1">DR4.4</strain>
    </source>
</reference>